<name>M9M0I7_PSEA3</name>
<gene>
    <name evidence="10" type="ORF">PANT_24c00007</name>
</gene>
<feature type="compositionally biased region" description="Basic residues" evidence="5">
    <location>
        <begin position="690"/>
        <end position="702"/>
    </location>
</feature>
<feature type="domain" description="Putative ER transporter 6TM N-terminal" evidence="8">
    <location>
        <begin position="30"/>
        <end position="517"/>
    </location>
</feature>
<feature type="transmembrane region" description="Helical" evidence="6">
    <location>
        <begin position="792"/>
        <end position="809"/>
    </location>
</feature>
<organism evidence="10 11">
    <name type="scientific">Pseudozyma antarctica (strain T-34)</name>
    <name type="common">Yeast</name>
    <name type="synonym">Candida antarctica</name>
    <dbReference type="NCBI Taxonomy" id="1151754"/>
    <lineage>
        <taxon>Eukaryota</taxon>
        <taxon>Fungi</taxon>
        <taxon>Dikarya</taxon>
        <taxon>Basidiomycota</taxon>
        <taxon>Ustilaginomycotina</taxon>
        <taxon>Ustilaginomycetes</taxon>
        <taxon>Ustilaginales</taxon>
        <taxon>Ustilaginaceae</taxon>
        <taxon>Moesziomyces</taxon>
    </lineage>
</organism>
<feature type="compositionally biased region" description="Basic and acidic residues" evidence="5">
    <location>
        <begin position="633"/>
        <end position="642"/>
    </location>
</feature>
<comment type="subcellular location">
    <subcellularLocation>
        <location evidence="1">Membrane</location>
        <topology evidence="1">Multi-pass membrane protein</topology>
    </subcellularLocation>
</comment>
<dbReference type="STRING" id="1151754.M9M0I7"/>
<dbReference type="AlphaFoldDB" id="M9M0I7"/>
<dbReference type="PANTHER" id="PTHR37994:SF3">
    <property type="entry name" value="ER TRANSPORTER 6TM N-TERMINAL DOMAIN-CONTAINING PROTEIN"/>
    <property type="match status" value="1"/>
</dbReference>
<dbReference type="GO" id="GO:0016020">
    <property type="term" value="C:membrane"/>
    <property type="evidence" value="ECO:0007669"/>
    <property type="project" value="UniProtKB-SubCell"/>
</dbReference>
<feature type="region of interest" description="Disordered" evidence="5">
    <location>
        <begin position="611"/>
        <end position="712"/>
    </location>
</feature>
<feature type="transmembrane region" description="Helical" evidence="6">
    <location>
        <begin position="46"/>
        <end position="63"/>
    </location>
</feature>
<evidence type="ECO:0000259" key="8">
    <source>
        <dbReference type="Pfam" id="PF10337"/>
    </source>
</evidence>
<dbReference type="PANTHER" id="PTHR37994">
    <property type="entry name" value="ARAE_2_N DOMAIN-CONTAINING PROTEIN-RELATED"/>
    <property type="match status" value="1"/>
</dbReference>
<evidence type="ECO:0000313" key="10">
    <source>
        <dbReference type="EMBL" id="GAC77024.1"/>
    </source>
</evidence>
<feature type="transmembrane region" description="Helical" evidence="6">
    <location>
        <begin position="218"/>
        <end position="238"/>
    </location>
</feature>
<feature type="transmembrane region" description="Helical" evidence="6">
    <location>
        <begin position="841"/>
        <end position="862"/>
    </location>
</feature>
<evidence type="ECO:0000313" key="11">
    <source>
        <dbReference type="Proteomes" id="UP000011976"/>
    </source>
</evidence>
<reference evidence="11" key="1">
    <citation type="journal article" date="2013" name="Genome Announc.">
        <title>Genome sequence of the basidiomycetous yeast Pseudozyma antarctica T-34, a producer of the glycolipid biosurfactants mannosylerythritol lipids.</title>
        <authorList>
            <person name="Morita T."/>
            <person name="Koike H."/>
            <person name="Koyama Y."/>
            <person name="Hagiwara H."/>
            <person name="Ito E."/>
            <person name="Fukuoka T."/>
            <person name="Imura T."/>
            <person name="Machida M."/>
            <person name="Kitamoto D."/>
        </authorList>
    </citation>
    <scope>NUCLEOTIDE SEQUENCE [LARGE SCALE GENOMIC DNA]</scope>
    <source>
        <strain evidence="11">T-34</strain>
    </source>
</reference>
<evidence type="ECO:0000259" key="7">
    <source>
        <dbReference type="Pfam" id="PF10334"/>
    </source>
</evidence>
<feature type="transmembrane region" description="Helical" evidence="6">
    <location>
        <begin position="727"/>
        <end position="754"/>
    </location>
</feature>
<feature type="transmembrane region" description="Helical" evidence="6">
    <location>
        <begin position="192"/>
        <end position="212"/>
    </location>
</feature>
<keyword evidence="4 6" id="KW-0472">Membrane</keyword>
<evidence type="ECO:0000256" key="1">
    <source>
        <dbReference type="ARBA" id="ARBA00004141"/>
    </source>
</evidence>
<keyword evidence="2 6" id="KW-0812">Transmembrane</keyword>
<evidence type="ECO:0000256" key="5">
    <source>
        <dbReference type="SAM" id="MobiDB-lite"/>
    </source>
</evidence>
<feature type="transmembrane region" description="Helical" evidence="6">
    <location>
        <begin position="815"/>
        <end position="834"/>
    </location>
</feature>
<dbReference type="InterPro" id="IPR049453">
    <property type="entry name" value="Memb_transporter_dom"/>
</dbReference>
<sequence>MATTDSEMAATKPNDDSQQPRAEPKKASKMPAWIVDNLKSARSLRILARCWVASWAAFVLMIPGPSLRVLGQAAFFSCMLTLMVPPSMPFFIFVLAFGMLVVGALFGWAWGCAAAAAASRARSQQLLQLAVQRVRSGAASATNPEAYVTAAVFRGEYLDVRSTAVYGVFLMLGVYLVAVMQVKLPKLKIGSIFLLIVLDIMTTYGPLFPYARYTLGEIFMIPIGCAMAICLAAQILIFPETLSYSWQLSFVAMLDTTRSLLRLHTDALADVAKHHDPASTPSARPHLDEPSSDYLQLSLKAEDEASTTAAGLLAKVQANRTALAEQLEGLNGLTAFLGMEFYRSYFSAHDMKLMYRKTRSVNLQLTLLGSFWRLIHHELGIGDPSTFHEERDASEFEVGYDVDGQHGTEAVPTKDKLQPIRLHETVTIHRVRRDIFTSEAQQQVTMSRMLNILNRVSQPSLEAAADSIAAVQAYFSANLAWRQKQPIDNVLAQLHESQSKLESARQDLLNDRRLELLQPYAEHFRATHPDFDLEEHFLQTKESIHSFRSGARPLHVCLVFVTNLIDTLESISQFHAEMVAIADRAGTKKRIWWPKHLGRLVGVLTSDKRGSSDGLDRFGPADGEFEREDDVDRDFRQDRAHTASDGGSSQGRNVADHLEGESEAEDDDTLTAQSGASRDRDEEKANVPGKAKKAKRERKQTHYARDPDALPPTSVAHKIGRGVAATYYFVSGPTGVFALRMCIATFAIWITAVLPNTAQFVYNNRGIWALIMAQTAAALSGGELVFTFAMRFIGTVIGLLYGAVLWYISTGLGRGNAYGLGAATAVGFVPLVFLRVFAPKMLLLPAIMLNVSVVLIVGYSWIDTHLQVTVNSGVGIEIAWKRTLLVIIGMAVALIVMVLPRPASSRLLLRKSMAKVTRQLNELFVEVMEVWIARNRAVEQESERARFANQLDTNGGGAKASSNEAILQLWQEREPLIRARFMGVNARVAMYPMQIGLATMDFHIRGRWPAERYVQMAGVHATIMESLGAILCSVRAFDGIATLSEGDKPRATPGTNARSHMDWEVMLSSSTALLDPQYLSEICLTFDVLSKALRNGERLNHASFSLQENHFKYSARNRRIGELLRKGADGGGGGGGGAGQGSDVLRWSVLRDPMYLRYTTARMAALTLATELDKLRAIVQSLVGESSLRGFDMLKDQHDERLYRVARQA</sequence>
<dbReference type="OrthoDB" id="2274698at2759"/>
<accession>M9M0I7</accession>
<dbReference type="InterPro" id="IPR018823">
    <property type="entry name" value="ArAE_2_N"/>
</dbReference>
<dbReference type="Proteomes" id="UP000011976">
    <property type="component" value="Unassembled WGS sequence"/>
</dbReference>
<feature type="domain" description="Integral membrane bound transporter" evidence="9">
    <location>
        <begin position="756"/>
        <end position="896"/>
    </location>
</feature>
<dbReference type="InterPro" id="IPR018820">
    <property type="entry name" value="BRE4-related_DUF2421"/>
</dbReference>
<keyword evidence="3 6" id="KW-1133">Transmembrane helix</keyword>
<dbReference type="Pfam" id="PF10334">
    <property type="entry name" value="BRE4"/>
    <property type="match status" value="2"/>
</dbReference>
<dbReference type="Pfam" id="PF13515">
    <property type="entry name" value="FUSC_2"/>
    <property type="match status" value="1"/>
</dbReference>
<feature type="domain" description="DUF2421" evidence="7">
    <location>
        <begin position="1063"/>
        <end position="1186"/>
    </location>
</feature>
<dbReference type="EMBL" id="DF196790">
    <property type="protein sequence ID" value="GAC77024.1"/>
    <property type="molecule type" value="Genomic_DNA"/>
</dbReference>
<evidence type="ECO:0000256" key="6">
    <source>
        <dbReference type="SAM" id="Phobius"/>
    </source>
</evidence>
<feature type="region of interest" description="Disordered" evidence="5">
    <location>
        <begin position="1"/>
        <end position="28"/>
    </location>
</feature>
<feature type="transmembrane region" description="Helical" evidence="6">
    <location>
        <begin position="766"/>
        <end position="785"/>
    </location>
</feature>
<evidence type="ECO:0000256" key="2">
    <source>
        <dbReference type="ARBA" id="ARBA00022692"/>
    </source>
</evidence>
<feature type="compositionally biased region" description="Acidic residues" evidence="5">
    <location>
        <begin position="623"/>
        <end position="632"/>
    </location>
</feature>
<feature type="transmembrane region" description="Helical" evidence="6">
    <location>
        <begin position="882"/>
        <end position="900"/>
    </location>
</feature>
<evidence type="ECO:0000256" key="3">
    <source>
        <dbReference type="ARBA" id="ARBA00022989"/>
    </source>
</evidence>
<feature type="transmembrane region" description="Helical" evidence="6">
    <location>
        <begin position="90"/>
        <end position="110"/>
    </location>
</feature>
<evidence type="ECO:0000259" key="9">
    <source>
        <dbReference type="Pfam" id="PF13515"/>
    </source>
</evidence>
<protein>
    <submittedName>
        <fullName evidence="10">Predicted membrane protein</fullName>
    </submittedName>
</protein>
<feature type="domain" description="DUF2421" evidence="7">
    <location>
        <begin position="900"/>
        <end position="1035"/>
    </location>
</feature>
<evidence type="ECO:0000256" key="4">
    <source>
        <dbReference type="ARBA" id="ARBA00023136"/>
    </source>
</evidence>
<dbReference type="Pfam" id="PF10337">
    <property type="entry name" value="ArAE_2_N"/>
    <property type="match status" value="1"/>
</dbReference>
<feature type="transmembrane region" description="Helical" evidence="6">
    <location>
        <begin position="163"/>
        <end position="180"/>
    </location>
</feature>
<proteinExistence type="predicted"/>